<feature type="compositionally biased region" description="Low complexity" evidence="3">
    <location>
        <begin position="129"/>
        <end position="144"/>
    </location>
</feature>
<dbReference type="PANTHER" id="PTHR21340:SF0">
    <property type="entry name" value="BIS(5'-NUCLEOSYL)-TETRAPHOSPHATASE [ASYMMETRICAL]"/>
    <property type="match status" value="1"/>
</dbReference>
<feature type="region of interest" description="Disordered" evidence="3">
    <location>
        <begin position="1"/>
        <end position="61"/>
    </location>
</feature>
<dbReference type="SMART" id="SM00355">
    <property type="entry name" value="ZnF_C2H2"/>
    <property type="match status" value="2"/>
</dbReference>
<dbReference type="Gene3D" id="3.90.79.10">
    <property type="entry name" value="Nucleoside Triphosphate Pyrophosphohydrolase"/>
    <property type="match status" value="1"/>
</dbReference>
<accession>A0A418AIM6</accession>
<comment type="caution">
    <text evidence="6">The sequence shown here is derived from an EMBL/GenBank/DDBJ whole genome shotgun (WGS) entry which is preliminary data.</text>
</comment>
<dbReference type="SUPFAM" id="SSF55811">
    <property type="entry name" value="Nudix"/>
    <property type="match status" value="1"/>
</dbReference>
<dbReference type="GO" id="GO:0006754">
    <property type="term" value="P:ATP biosynthetic process"/>
    <property type="evidence" value="ECO:0007669"/>
    <property type="project" value="TreeGrafter"/>
</dbReference>
<keyword evidence="2" id="KW-0479">Metal-binding</keyword>
<dbReference type="Pfam" id="PF05605">
    <property type="entry name" value="zf-Di19"/>
    <property type="match status" value="1"/>
</dbReference>
<dbReference type="VEuPathDB" id="FungiDB:H310_02332"/>
<evidence type="ECO:0000256" key="3">
    <source>
        <dbReference type="SAM" id="MobiDB-lite"/>
    </source>
</evidence>
<organism evidence="6 7">
    <name type="scientific">Aphanomyces invadans</name>
    <dbReference type="NCBI Taxonomy" id="157072"/>
    <lineage>
        <taxon>Eukaryota</taxon>
        <taxon>Sar</taxon>
        <taxon>Stramenopiles</taxon>
        <taxon>Oomycota</taxon>
        <taxon>Saprolegniomycetes</taxon>
        <taxon>Saprolegniales</taxon>
        <taxon>Verrucalvaceae</taxon>
        <taxon>Aphanomyces</taxon>
    </lineage>
</organism>
<dbReference type="CDD" id="cd02883">
    <property type="entry name" value="NUDIX_Hydrolase"/>
    <property type="match status" value="1"/>
</dbReference>
<dbReference type="InterPro" id="IPR013087">
    <property type="entry name" value="Znf_C2H2_type"/>
</dbReference>
<protein>
    <recommendedName>
        <fullName evidence="8">Nudix hydrolase domain-containing protein</fullName>
    </recommendedName>
</protein>
<dbReference type="InterPro" id="IPR008598">
    <property type="entry name" value="Di19_Zn-bd"/>
</dbReference>
<gene>
    <name evidence="6" type="ORF">DYB32_009454</name>
</gene>
<sequence length="669" mass="74478">MDSACRDSPDESGTMSEEEDNGSTKDVINDEGSDGDNEDEEDETVEDEPSRHQRKKKDSGSLLSDLDTELWIGRRVRINVGKFSGQAAVVLKSGNGWVQLKMEGGHESTAKRAYELTLLESIASIERQASSGSAGDNGGSTDTTLENDNDLDDVEDSGSEHGSRVAGSSGGLRRRGHYAQSWIEKKVYLPGNQGTGVVKKADRDVCTVEVENASKTIKVFKKQELVLIEDDFTIQHRHRRPNKASNSKLNLPDGVVLMGITTQRYAMFQDQVKKHVMRRRDKIKMRPNLMEWQAILDSRLRTAVDVDTLADVVDLFVLPSCELCGVEKQVKHGSTQLLQTFTQPTLHKVHLVILRVVATYPMDALLKILRALRQVSQQLFLCVFSAHVADHAMQRYRCFGDGASMVTSSVDDLTTVLGKLAQEEDADNRSQNHSSRRTLLYPCPFCGKSGLTEDALWIHCPLHHINEKNRTDIACPICSEKHGKAYRASAPFQVHLHNAHGPPGRGDLPSEFRNPDSTLYCFALVVCRHPLTKLFLLVQEFACSGYWLPGGRVDAGETPEAAAIRETKEEAGLDVRLTGLLRLEYHPKVDSSGREYVRMRFVFLAEPLDNLQKPKSIPDYESAGATWCHVQDVKQLPLRGPEPVEYFEYVANGGNVVPLSSIVMKGDRR</sequence>
<dbReference type="Pfam" id="PF00293">
    <property type="entry name" value="NUDIX"/>
    <property type="match status" value="1"/>
</dbReference>
<keyword evidence="1" id="KW-0378">Hydrolase</keyword>
<dbReference type="PROSITE" id="PS51462">
    <property type="entry name" value="NUDIX"/>
    <property type="match status" value="1"/>
</dbReference>
<evidence type="ECO:0000313" key="6">
    <source>
        <dbReference type="EMBL" id="RHY22598.1"/>
    </source>
</evidence>
<dbReference type="AlphaFoldDB" id="A0A418AIM6"/>
<dbReference type="PANTHER" id="PTHR21340">
    <property type="entry name" value="DIADENOSINE 5,5-P1,P4-TETRAPHOSPHATE PYROPHOSPHOHYDROLASE MUTT"/>
    <property type="match status" value="1"/>
</dbReference>
<dbReference type="InterPro" id="IPR051325">
    <property type="entry name" value="Nudix_hydrolase_domain"/>
</dbReference>
<dbReference type="EMBL" id="QUSY01002049">
    <property type="protein sequence ID" value="RHY22598.1"/>
    <property type="molecule type" value="Genomic_DNA"/>
</dbReference>
<evidence type="ECO:0000259" key="5">
    <source>
        <dbReference type="PROSITE" id="PS51462"/>
    </source>
</evidence>
<dbReference type="GO" id="GO:0008270">
    <property type="term" value="F:zinc ion binding"/>
    <property type="evidence" value="ECO:0007669"/>
    <property type="project" value="UniProtKB-KW"/>
</dbReference>
<reference evidence="6 7" key="1">
    <citation type="submission" date="2018-08" db="EMBL/GenBank/DDBJ databases">
        <title>Aphanomyces genome sequencing and annotation.</title>
        <authorList>
            <person name="Minardi D."/>
            <person name="Oidtmann B."/>
            <person name="Van Der Giezen M."/>
            <person name="Studholme D.J."/>
        </authorList>
    </citation>
    <scope>NUCLEOTIDE SEQUENCE [LARGE SCALE GENOMIC DNA]</scope>
    <source>
        <strain evidence="6 7">NJM0002</strain>
    </source>
</reference>
<dbReference type="InterPro" id="IPR015797">
    <property type="entry name" value="NUDIX_hydrolase-like_dom_sf"/>
</dbReference>
<feature type="compositionally biased region" description="Acidic residues" evidence="3">
    <location>
        <begin position="145"/>
        <end position="157"/>
    </location>
</feature>
<dbReference type="InterPro" id="IPR020084">
    <property type="entry name" value="NUDIX_hydrolase_CS"/>
</dbReference>
<keyword evidence="2" id="KW-0863">Zinc-finger</keyword>
<dbReference type="Proteomes" id="UP000285060">
    <property type="component" value="Unassembled WGS sequence"/>
</dbReference>
<feature type="compositionally biased region" description="Acidic residues" evidence="3">
    <location>
        <begin position="29"/>
        <end position="47"/>
    </location>
</feature>
<keyword evidence="7" id="KW-1185">Reference proteome</keyword>
<dbReference type="Gene3D" id="3.30.160.60">
    <property type="entry name" value="Classic Zinc Finger"/>
    <property type="match status" value="1"/>
</dbReference>
<feature type="region of interest" description="Disordered" evidence="3">
    <location>
        <begin position="127"/>
        <end position="172"/>
    </location>
</feature>
<dbReference type="GO" id="GO:0006167">
    <property type="term" value="P:AMP biosynthetic process"/>
    <property type="evidence" value="ECO:0007669"/>
    <property type="project" value="TreeGrafter"/>
</dbReference>
<evidence type="ECO:0000259" key="4">
    <source>
        <dbReference type="PROSITE" id="PS50157"/>
    </source>
</evidence>
<dbReference type="GO" id="GO:0004081">
    <property type="term" value="F:bis(5'-nucleosyl)-tetraphosphatase (asymmetrical) activity"/>
    <property type="evidence" value="ECO:0007669"/>
    <property type="project" value="TreeGrafter"/>
</dbReference>
<dbReference type="InterPro" id="IPR000086">
    <property type="entry name" value="NUDIX_hydrolase_dom"/>
</dbReference>
<feature type="domain" description="Nudix hydrolase" evidence="5">
    <location>
        <begin position="516"/>
        <end position="651"/>
    </location>
</feature>
<dbReference type="PRINTS" id="PR00502">
    <property type="entry name" value="NUDIXFAMILY"/>
</dbReference>
<name>A0A418AIM6_9STRA</name>
<dbReference type="InterPro" id="IPR020476">
    <property type="entry name" value="Nudix_hydrolase"/>
</dbReference>
<feature type="domain" description="C2H2-type" evidence="4">
    <location>
        <begin position="441"/>
        <end position="469"/>
    </location>
</feature>
<dbReference type="VEuPathDB" id="FungiDB:H310_02333"/>
<proteinExistence type="predicted"/>
<keyword evidence="2" id="KW-0862">Zinc</keyword>
<evidence type="ECO:0000313" key="7">
    <source>
        <dbReference type="Proteomes" id="UP000285060"/>
    </source>
</evidence>
<evidence type="ECO:0000256" key="2">
    <source>
        <dbReference type="PROSITE-ProRule" id="PRU00042"/>
    </source>
</evidence>
<evidence type="ECO:0000256" key="1">
    <source>
        <dbReference type="ARBA" id="ARBA00022801"/>
    </source>
</evidence>
<dbReference type="PROSITE" id="PS50157">
    <property type="entry name" value="ZINC_FINGER_C2H2_2"/>
    <property type="match status" value="1"/>
</dbReference>
<evidence type="ECO:0008006" key="8">
    <source>
        <dbReference type="Google" id="ProtNLM"/>
    </source>
</evidence>
<dbReference type="PROSITE" id="PS00893">
    <property type="entry name" value="NUDIX_BOX"/>
    <property type="match status" value="1"/>
</dbReference>